<reference evidence="1 2" key="1">
    <citation type="submission" date="2020-03" db="EMBL/GenBank/DDBJ databases">
        <authorList>
            <person name="Kim M.K."/>
        </authorList>
    </citation>
    <scope>NUCLEOTIDE SEQUENCE [LARGE SCALE GENOMIC DNA]</scope>
    <source>
        <strain evidence="1 2">BT328</strain>
    </source>
</reference>
<accession>A0A6G9AQF7</accession>
<name>A0A6G9AQF7_9BACT</name>
<dbReference type="RefSeq" id="WP_167211302.1">
    <property type="nucleotide sequence ID" value="NZ_CP050063.1"/>
</dbReference>
<dbReference type="EMBL" id="CP050063">
    <property type="protein sequence ID" value="QIP14707.1"/>
    <property type="molecule type" value="Genomic_DNA"/>
</dbReference>
<organism evidence="1 2">
    <name type="scientific">Spirosoma aureum</name>
    <dbReference type="NCBI Taxonomy" id="2692134"/>
    <lineage>
        <taxon>Bacteria</taxon>
        <taxon>Pseudomonadati</taxon>
        <taxon>Bacteroidota</taxon>
        <taxon>Cytophagia</taxon>
        <taxon>Cytophagales</taxon>
        <taxon>Cytophagaceae</taxon>
        <taxon>Spirosoma</taxon>
    </lineage>
</organism>
<proteinExistence type="predicted"/>
<gene>
    <name evidence="1" type="ORF">G8759_19860</name>
</gene>
<dbReference type="KEGG" id="spib:G8759_19860"/>
<dbReference type="AlphaFoldDB" id="A0A6G9AQF7"/>
<evidence type="ECO:0000313" key="1">
    <source>
        <dbReference type="EMBL" id="QIP14707.1"/>
    </source>
</evidence>
<dbReference type="Proteomes" id="UP000501802">
    <property type="component" value="Chromosome"/>
</dbReference>
<keyword evidence="2" id="KW-1185">Reference proteome</keyword>
<sequence length="177" mass="20348">MEAQVKSHPSRAIGLVAQLLTRITPEPVQPRPKPATNQHYNVALDVDYQCLLGYYLLHQLMIKDYAQIRATPPLGYTPFDITLPELLKLQAVLPCRDPDNTLHSDHAQLILNPEQYRILRKYLGKELRWLATHGTSRLKDISVYTLQMALMAVMEATLKRVTKILTWDELCKYKQPS</sequence>
<evidence type="ECO:0000313" key="2">
    <source>
        <dbReference type="Proteomes" id="UP000501802"/>
    </source>
</evidence>
<protein>
    <submittedName>
        <fullName evidence="1">Uncharacterized protein</fullName>
    </submittedName>
</protein>